<name>A0AAW5EQ19_NOVHA</name>
<keyword evidence="7" id="KW-0560">Oxidoreductase</keyword>
<keyword evidence="3" id="KW-0216">Detoxification</keyword>
<proteinExistence type="inferred from homology"/>
<reference evidence="12" key="1">
    <citation type="journal article" date="2021" name="Polymers (Basel)">
        <title>Highly Stretchable Bacterial Cellulose Produced by Komagataeibacter hansenii SI1.</title>
        <authorList>
            <person name="Cielecka I."/>
            <person name="Ryngajllo M."/>
            <person name="Maniukiewicz W."/>
            <person name="Bielecki S."/>
        </authorList>
    </citation>
    <scope>NUCLEOTIDE SEQUENCE</scope>
    <source>
        <strain evidence="12">SI1</strain>
    </source>
</reference>
<dbReference type="Proteomes" id="UP001202887">
    <property type="component" value="Unassembled WGS sequence"/>
</dbReference>
<sequence length="363" mass="38567">MRVHPMTGIKRQELLTAIGIRLPIFQAPMAGVSSPALAAAVSEAGGLGALGLGASNVEAAAHMISELKERTNCPFNLNVFCHQPSTRSLEVEEKWIERFQEHFMMEGGTSPSMLREIYRSFVANEEMMRLLLAVRPRVVSFHFGLPAVDVIQALRAAGIILLCSVTDLAEAQTAVAAGVHALIAQGYEAGGHRGIFDPSHPDDQLTTAALTQILTRSLDVPVIAAGGIMNGEGIAAIMKLGAAAAQLGTAFIACDESLADDAYRAALVGNAGYHTVMTSVISGRPARCLANRYTEVGRTIHIDEVPAYPVAYDLAKALNAAAKRNNRTDYGAQWAGQGAPLARRMPAGELMRTLVNELELATG</sequence>
<evidence type="ECO:0000256" key="10">
    <source>
        <dbReference type="ARBA" id="ARBA00049401"/>
    </source>
</evidence>
<accession>A0AAW5EQ19</accession>
<evidence type="ECO:0000256" key="6">
    <source>
        <dbReference type="ARBA" id="ARBA00022741"/>
    </source>
</evidence>
<dbReference type="Gene3D" id="3.20.20.70">
    <property type="entry name" value="Aldolase class I"/>
    <property type="match status" value="1"/>
</dbReference>
<evidence type="ECO:0000256" key="11">
    <source>
        <dbReference type="ARBA" id="ARBA00067136"/>
    </source>
</evidence>
<comment type="catalytic activity">
    <reaction evidence="10">
        <text>3 propionate 3-nitronate + 3 O2 + H2O = 3 3-oxopropanoate + 2 nitrate + nitrite + H2O2 + 3 H(+)</text>
        <dbReference type="Rhea" id="RHEA:57332"/>
        <dbReference type="ChEBI" id="CHEBI:15377"/>
        <dbReference type="ChEBI" id="CHEBI:15378"/>
        <dbReference type="ChEBI" id="CHEBI:15379"/>
        <dbReference type="ChEBI" id="CHEBI:16240"/>
        <dbReference type="ChEBI" id="CHEBI:16301"/>
        <dbReference type="ChEBI" id="CHEBI:17632"/>
        <dbReference type="ChEBI" id="CHEBI:33190"/>
        <dbReference type="ChEBI" id="CHEBI:136067"/>
    </reaction>
</comment>
<dbReference type="EMBL" id="JAIBCX010000005">
    <property type="protein sequence ID" value="MCJ8352963.1"/>
    <property type="molecule type" value="Genomic_DNA"/>
</dbReference>
<evidence type="ECO:0000256" key="5">
    <source>
        <dbReference type="ARBA" id="ARBA00022643"/>
    </source>
</evidence>
<evidence type="ECO:0000256" key="4">
    <source>
        <dbReference type="ARBA" id="ARBA00022630"/>
    </source>
</evidence>
<keyword evidence="6" id="KW-0547">Nucleotide-binding</keyword>
<keyword evidence="8 12" id="KW-0503">Monooxygenase</keyword>
<evidence type="ECO:0000256" key="3">
    <source>
        <dbReference type="ARBA" id="ARBA00022575"/>
    </source>
</evidence>
<protein>
    <recommendedName>
        <fullName evidence="11">Nitronate monooxygenase</fullName>
    </recommendedName>
    <alternativeName>
        <fullName evidence="9">Propionate 3-nitronate monooxygenase</fullName>
    </alternativeName>
</protein>
<dbReference type="InterPro" id="IPR013785">
    <property type="entry name" value="Aldolase_TIM"/>
</dbReference>
<comment type="cofactor">
    <cofactor evidence="1">
        <name>FMN</name>
        <dbReference type="ChEBI" id="CHEBI:58210"/>
    </cofactor>
</comment>
<dbReference type="PANTHER" id="PTHR42747">
    <property type="entry name" value="NITRONATE MONOOXYGENASE-RELATED"/>
    <property type="match status" value="1"/>
</dbReference>
<reference evidence="12" key="2">
    <citation type="submission" date="2022-03" db="EMBL/GenBank/DDBJ databases">
        <authorList>
            <person name="Ryngajllo M."/>
            <person name="Jacek P."/>
            <person name="Kubiak K."/>
        </authorList>
    </citation>
    <scope>NUCLEOTIDE SEQUENCE</scope>
    <source>
        <strain evidence="12">SI1</strain>
    </source>
</reference>
<dbReference type="RefSeq" id="WP_247066262.1">
    <property type="nucleotide sequence ID" value="NZ_CP094848.1"/>
</dbReference>
<evidence type="ECO:0000256" key="7">
    <source>
        <dbReference type="ARBA" id="ARBA00023002"/>
    </source>
</evidence>
<keyword evidence="4" id="KW-0285">Flavoprotein</keyword>
<dbReference type="CDD" id="cd04730">
    <property type="entry name" value="NPD_like"/>
    <property type="match status" value="1"/>
</dbReference>
<dbReference type="InterPro" id="IPR004136">
    <property type="entry name" value="NMO"/>
</dbReference>
<evidence type="ECO:0000313" key="13">
    <source>
        <dbReference type="Proteomes" id="UP001202887"/>
    </source>
</evidence>
<dbReference type="GO" id="GO:0009636">
    <property type="term" value="P:response to toxic substance"/>
    <property type="evidence" value="ECO:0007669"/>
    <property type="project" value="UniProtKB-KW"/>
</dbReference>
<dbReference type="GO" id="GO:0000166">
    <property type="term" value="F:nucleotide binding"/>
    <property type="evidence" value="ECO:0007669"/>
    <property type="project" value="UniProtKB-KW"/>
</dbReference>
<dbReference type="SUPFAM" id="SSF51412">
    <property type="entry name" value="Inosine monophosphate dehydrogenase (IMPDH)"/>
    <property type="match status" value="1"/>
</dbReference>
<dbReference type="GO" id="GO:0018580">
    <property type="term" value="F:nitronate monooxygenase activity"/>
    <property type="evidence" value="ECO:0007669"/>
    <property type="project" value="InterPro"/>
</dbReference>
<evidence type="ECO:0000256" key="8">
    <source>
        <dbReference type="ARBA" id="ARBA00023033"/>
    </source>
</evidence>
<dbReference type="PANTHER" id="PTHR42747:SF3">
    <property type="entry name" value="NITRONATE MONOOXYGENASE-RELATED"/>
    <property type="match status" value="1"/>
</dbReference>
<keyword evidence="5" id="KW-0288">FMN</keyword>
<evidence type="ECO:0000256" key="1">
    <source>
        <dbReference type="ARBA" id="ARBA00001917"/>
    </source>
</evidence>
<comment type="similarity">
    <text evidence="2">Belongs to the nitronate monooxygenase family. NMO class I subfamily.</text>
</comment>
<evidence type="ECO:0000313" key="12">
    <source>
        <dbReference type="EMBL" id="MCJ8352963.1"/>
    </source>
</evidence>
<dbReference type="FunFam" id="3.20.20.70:FF:000154">
    <property type="entry name" value="Probable nitronate monooxygenase"/>
    <property type="match status" value="1"/>
</dbReference>
<gene>
    <name evidence="12" type="ORF">K1W68_02990</name>
</gene>
<organism evidence="12 13">
    <name type="scientific">Novacetimonas hansenii</name>
    <name type="common">Komagataeibacter hansenii</name>
    <dbReference type="NCBI Taxonomy" id="436"/>
    <lineage>
        <taxon>Bacteria</taxon>
        <taxon>Pseudomonadati</taxon>
        <taxon>Pseudomonadota</taxon>
        <taxon>Alphaproteobacteria</taxon>
        <taxon>Acetobacterales</taxon>
        <taxon>Acetobacteraceae</taxon>
        <taxon>Novacetimonas</taxon>
    </lineage>
</organism>
<evidence type="ECO:0000256" key="2">
    <source>
        <dbReference type="ARBA" id="ARBA00009881"/>
    </source>
</evidence>
<evidence type="ECO:0000256" key="9">
    <source>
        <dbReference type="ARBA" id="ARBA00031155"/>
    </source>
</evidence>
<dbReference type="AlphaFoldDB" id="A0AAW5EQ19"/>
<dbReference type="Pfam" id="PF03060">
    <property type="entry name" value="NMO"/>
    <property type="match status" value="1"/>
</dbReference>
<comment type="caution">
    <text evidence="12">The sequence shown here is derived from an EMBL/GenBank/DDBJ whole genome shotgun (WGS) entry which is preliminary data.</text>
</comment>